<accession>A0ABU2YHJ3</accession>
<dbReference type="EMBL" id="JAVRIA010000001">
    <property type="protein sequence ID" value="MDT0557282.1"/>
    <property type="molecule type" value="Genomic_DNA"/>
</dbReference>
<proteinExistence type="predicted"/>
<evidence type="ECO:0000313" key="2">
    <source>
        <dbReference type="Proteomes" id="UP001259492"/>
    </source>
</evidence>
<comment type="caution">
    <text evidence="1">The sequence shown here is derived from an EMBL/GenBank/DDBJ whole genome shotgun (WGS) entry which is preliminary data.</text>
</comment>
<name>A0ABU2YHJ3_9FLAO</name>
<dbReference type="PROSITE" id="PS51257">
    <property type="entry name" value="PROKAR_LIPOPROTEIN"/>
    <property type="match status" value="1"/>
</dbReference>
<dbReference type="InterPro" id="IPR032710">
    <property type="entry name" value="NTF2-like_dom_sf"/>
</dbReference>
<dbReference type="SUPFAM" id="SSF54427">
    <property type="entry name" value="NTF2-like"/>
    <property type="match status" value="1"/>
</dbReference>
<gene>
    <name evidence="1" type="ORF">RM697_01400</name>
</gene>
<dbReference type="Gene3D" id="3.10.450.50">
    <property type="match status" value="1"/>
</dbReference>
<evidence type="ECO:0000313" key="1">
    <source>
        <dbReference type="EMBL" id="MDT0557282.1"/>
    </source>
</evidence>
<protein>
    <submittedName>
        <fullName evidence="1">Nuclear transport factor 2 family protein</fullName>
    </submittedName>
</protein>
<keyword evidence="2" id="KW-1185">Reference proteome</keyword>
<sequence length="172" mass="20190">MKTQLFLGVLLLGIVSCQNSNRYTQESPEIEIVKEVLTNYDYQDWEKMVTHYADTAKIYHNTRVNVLVPEDLPEYFQKNDVSFSTRAFEDENREYEMIVDDNGNKWVNFWGLWKGNLVANNKEIVIPVHITTQFVDGKIVKEYGYWNRGELVLEIQSIVNKSIEEDSLDIEE</sequence>
<dbReference type="RefSeq" id="WP_311426053.1">
    <property type="nucleotide sequence ID" value="NZ_JAVRIA010000001.1"/>
</dbReference>
<organism evidence="1 2">
    <name type="scientific">Microcosmobacter mediterraneus</name>
    <dbReference type="NCBI Taxonomy" id="3075607"/>
    <lineage>
        <taxon>Bacteria</taxon>
        <taxon>Pseudomonadati</taxon>
        <taxon>Bacteroidota</taxon>
        <taxon>Flavobacteriia</taxon>
        <taxon>Flavobacteriales</taxon>
        <taxon>Flavobacteriaceae</taxon>
        <taxon>Microcosmobacter</taxon>
    </lineage>
</organism>
<reference evidence="1 2" key="1">
    <citation type="submission" date="2023-09" db="EMBL/GenBank/DDBJ databases">
        <authorList>
            <person name="Rey-Velasco X."/>
        </authorList>
    </citation>
    <scope>NUCLEOTIDE SEQUENCE [LARGE SCALE GENOMIC DNA]</scope>
    <source>
        <strain evidence="1 2">W332</strain>
    </source>
</reference>
<dbReference type="Proteomes" id="UP001259492">
    <property type="component" value="Unassembled WGS sequence"/>
</dbReference>